<accession>A0A3N1NND5</accession>
<dbReference type="OrthoDB" id="6182044at2"/>
<gene>
    <name evidence="1" type="ORF">EDC38_1867</name>
</gene>
<proteinExistence type="predicted"/>
<keyword evidence="2" id="KW-1185">Reference proteome</keyword>
<dbReference type="RefSeq" id="WP_123638264.1">
    <property type="nucleotide sequence ID" value="NZ_RJUK01000001.1"/>
</dbReference>
<dbReference type="AlphaFoldDB" id="A0A3N1NND5"/>
<dbReference type="EMBL" id="RJUK01000001">
    <property type="protein sequence ID" value="ROQ21244.1"/>
    <property type="molecule type" value="Genomic_DNA"/>
</dbReference>
<reference evidence="1 2" key="1">
    <citation type="submission" date="2018-11" db="EMBL/GenBank/DDBJ databases">
        <title>Genomic Encyclopedia of Type Strains, Phase IV (KMG-IV): sequencing the most valuable type-strain genomes for metagenomic binning, comparative biology and taxonomic classification.</title>
        <authorList>
            <person name="Goeker M."/>
        </authorList>
    </citation>
    <scope>NUCLEOTIDE SEQUENCE [LARGE SCALE GENOMIC DNA]</scope>
    <source>
        <strain evidence="1 2">DSM 16974</strain>
    </source>
</reference>
<comment type="caution">
    <text evidence="1">The sequence shown here is derived from an EMBL/GenBank/DDBJ whole genome shotgun (WGS) entry which is preliminary data.</text>
</comment>
<evidence type="ECO:0000313" key="2">
    <source>
        <dbReference type="Proteomes" id="UP000273643"/>
    </source>
</evidence>
<sequence>MSTFELNHFDDFLTIARSQPEPQKLILVLARRELPTGYTEQQARDFEEGHGGHLAPLAGIDKRPDELADFSSLVEEAKQASDTWDAVFVAALPGTDNKLPTPKAVDDAIEKVIHAIRNGMINNLLAFDRSGVPMQITHG</sequence>
<organism evidence="1 2">
    <name type="scientific">Marinimicrobium koreense</name>
    <dbReference type="NCBI Taxonomy" id="306545"/>
    <lineage>
        <taxon>Bacteria</taxon>
        <taxon>Pseudomonadati</taxon>
        <taxon>Pseudomonadota</taxon>
        <taxon>Gammaproteobacteria</taxon>
        <taxon>Cellvibrionales</taxon>
        <taxon>Cellvibrionaceae</taxon>
        <taxon>Marinimicrobium</taxon>
    </lineage>
</organism>
<dbReference type="Proteomes" id="UP000273643">
    <property type="component" value="Unassembled WGS sequence"/>
</dbReference>
<name>A0A3N1NND5_9GAMM</name>
<protein>
    <submittedName>
        <fullName evidence="1">Uncharacterized protein</fullName>
    </submittedName>
</protein>
<evidence type="ECO:0000313" key="1">
    <source>
        <dbReference type="EMBL" id="ROQ21244.1"/>
    </source>
</evidence>